<dbReference type="Proteomes" id="UP001262754">
    <property type="component" value="Unassembled WGS sequence"/>
</dbReference>
<dbReference type="EMBL" id="JAVDRL010000012">
    <property type="protein sequence ID" value="MDR6533369.1"/>
    <property type="molecule type" value="Genomic_DNA"/>
</dbReference>
<dbReference type="InterPro" id="IPR001789">
    <property type="entry name" value="Sig_transdc_resp-reg_receiver"/>
</dbReference>
<evidence type="ECO:0000259" key="4">
    <source>
        <dbReference type="PROSITE" id="PS50110"/>
    </source>
</evidence>
<keyword evidence="6" id="KW-1185">Reference proteome</keyword>
<name>A0ABU1N4K5_9CAUL</name>
<evidence type="ECO:0000256" key="1">
    <source>
        <dbReference type="ARBA" id="ARBA00022553"/>
    </source>
</evidence>
<feature type="domain" description="Response regulatory" evidence="4">
    <location>
        <begin position="5"/>
        <end position="119"/>
    </location>
</feature>
<dbReference type="RefSeq" id="WP_056753776.1">
    <property type="nucleotide sequence ID" value="NZ_BMLD01000001.1"/>
</dbReference>
<comment type="caution">
    <text evidence="5">The sequence shown here is derived from an EMBL/GenBank/DDBJ whole genome shotgun (WGS) entry which is preliminary data.</text>
</comment>
<keyword evidence="1 2" id="KW-0597">Phosphoprotein</keyword>
<reference evidence="5 6" key="1">
    <citation type="submission" date="2023-07" db="EMBL/GenBank/DDBJ databases">
        <title>Sorghum-associated microbial communities from plants grown in Nebraska, USA.</title>
        <authorList>
            <person name="Schachtman D."/>
        </authorList>
    </citation>
    <scope>NUCLEOTIDE SEQUENCE [LARGE SCALE GENOMIC DNA]</scope>
    <source>
        <strain evidence="5 6">DS2154</strain>
    </source>
</reference>
<feature type="region of interest" description="Disordered" evidence="3">
    <location>
        <begin position="121"/>
        <end position="152"/>
    </location>
</feature>
<evidence type="ECO:0000313" key="6">
    <source>
        <dbReference type="Proteomes" id="UP001262754"/>
    </source>
</evidence>
<evidence type="ECO:0000256" key="2">
    <source>
        <dbReference type="PROSITE-ProRule" id="PRU00169"/>
    </source>
</evidence>
<proteinExistence type="predicted"/>
<protein>
    <submittedName>
        <fullName evidence="5">Two-component system OmpR family response regulator</fullName>
    </submittedName>
</protein>
<dbReference type="InterPro" id="IPR050595">
    <property type="entry name" value="Bact_response_regulator"/>
</dbReference>
<dbReference type="Pfam" id="PF00072">
    <property type="entry name" value="Response_reg"/>
    <property type="match status" value="1"/>
</dbReference>
<evidence type="ECO:0000313" key="5">
    <source>
        <dbReference type="EMBL" id="MDR6533369.1"/>
    </source>
</evidence>
<dbReference type="SUPFAM" id="SSF52172">
    <property type="entry name" value="CheY-like"/>
    <property type="match status" value="1"/>
</dbReference>
<dbReference type="InterPro" id="IPR011006">
    <property type="entry name" value="CheY-like_superfamily"/>
</dbReference>
<evidence type="ECO:0000256" key="3">
    <source>
        <dbReference type="SAM" id="MobiDB-lite"/>
    </source>
</evidence>
<dbReference type="PANTHER" id="PTHR44591">
    <property type="entry name" value="STRESS RESPONSE REGULATOR PROTEIN 1"/>
    <property type="match status" value="1"/>
</dbReference>
<dbReference type="CDD" id="cd17574">
    <property type="entry name" value="REC_OmpR"/>
    <property type="match status" value="1"/>
</dbReference>
<sequence>MGRTRVLVVEDDQIILDLITTRLDIAGYDTYFARDGFEGLKRLHELRPSALVLDLNMPRLDGFGLLRKMRQEGLNVPTMVLTARNQPDDVRQAITLGARDFLAKPFRDDQLLQRVGRLLRRAPSRPAKAPAPAEAPPPVPPPIDDGPQPFLL</sequence>
<gene>
    <name evidence="5" type="ORF">J2800_004131</name>
</gene>
<dbReference type="SMART" id="SM00448">
    <property type="entry name" value="REC"/>
    <property type="match status" value="1"/>
</dbReference>
<dbReference type="PROSITE" id="PS50110">
    <property type="entry name" value="RESPONSE_REGULATORY"/>
    <property type="match status" value="1"/>
</dbReference>
<feature type="compositionally biased region" description="Pro residues" evidence="3">
    <location>
        <begin position="133"/>
        <end position="144"/>
    </location>
</feature>
<organism evidence="5 6">
    <name type="scientific">Caulobacter rhizosphaerae</name>
    <dbReference type="NCBI Taxonomy" id="2010972"/>
    <lineage>
        <taxon>Bacteria</taxon>
        <taxon>Pseudomonadati</taxon>
        <taxon>Pseudomonadota</taxon>
        <taxon>Alphaproteobacteria</taxon>
        <taxon>Caulobacterales</taxon>
        <taxon>Caulobacteraceae</taxon>
        <taxon>Caulobacter</taxon>
    </lineage>
</organism>
<dbReference type="Gene3D" id="3.40.50.2300">
    <property type="match status" value="1"/>
</dbReference>
<feature type="modified residue" description="4-aspartylphosphate" evidence="2">
    <location>
        <position position="54"/>
    </location>
</feature>
<accession>A0ABU1N4K5</accession>
<dbReference type="PANTHER" id="PTHR44591:SF23">
    <property type="entry name" value="CHEY SUBFAMILY"/>
    <property type="match status" value="1"/>
</dbReference>